<feature type="domain" description="Calsyntenin C-terminal" evidence="12">
    <location>
        <begin position="36"/>
        <end position="104"/>
    </location>
</feature>
<keyword evidence="6" id="KW-0130">Cell adhesion</keyword>
<reference evidence="14" key="1">
    <citation type="submission" date="2016-11" db="UniProtKB">
        <authorList>
            <consortium name="WormBaseParasite"/>
        </authorList>
    </citation>
    <scope>IDENTIFICATION</scope>
</reference>
<feature type="transmembrane region" description="Helical" evidence="11">
    <location>
        <begin position="41"/>
        <end position="67"/>
    </location>
</feature>
<evidence type="ECO:0000313" key="13">
    <source>
        <dbReference type="Proteomes" id="UP000095282"/>
    </source>
</evidence>
<accession>A0A1I7UA47</accession>
<sequence length="180" mass="20165">MAFWHSMYSLDEAKIKNILEMDLPRPKALLSHHGYDVGQGAIAGGAVAVVVVVCVGFLLVLLVIGVLKMRDTPVPRRRRQKRQSDGGMHWDDSGMNITVNPLDDVEKNGGVIDEFSDEEEEEETDGESECSYRDEEEDVSEDEEDQTEVLPHMDANQRVVGGLEWDDEDAISTNARSYRV</sequence>
<evidence type="ECO:0000256" key="3">
    <source>
        <dbReference type="ARBA" id="ARBA00022729"/>
    </source>
</evidence>
<keyword evidence="2 11" id="KW-0812">Transmembrane</keyword>
<organism evidence="13 14">
    <name type="scientific">Caenorhabditis tropicalis</name>
    <dbReference type="NCBI Taxonomy" id="1561998"/>
    <lineage>
        <taxon>Eukaryota</taxon>
        <taxon>Metazoa</taxon>
        <taxon>Ecdysozoa</taxon>
        <taxon>Nematoda</taxon>
        <taxon>Chromadorea</taxon>
        <taxon>Rhabditida</taxon>
        <taxon>Rhabditina</taxon>
        <taxon>Rhabditomorpha</taxon>
        <taxon>Rhabditoidea</taxon>
        <taxon>Rhabditidae</taxon>
        <taxon>Peloderinae</taxon>
        <taxon>Caenorhabditis</taxon>
    </lineage>
</organism>
<evidence type="ECO:0000256" key="8">
    <source>
        <dbReference type="ARBA" id="ARBA00023136"/>
    </source>
</evidence>
<feature type="region of interest" description="Disordered" evidence="10">
    <location>
        <begin position="113"/>
        <end position="161"/>
    </location>
</feature>
<comment type="subcellular location">
    <subcellularLocation>
        <location evidence="1">Membrane</location>
        <topology evidence="1">Single-pass type I membrane protein</topology>
    </subcellularLocation>
</comment>
<keyword evidence="13" id="KW-1185">Reference proteome</keyword>
<evidence type="ECO:0000256" key="2">
    <source>
        <dbReference type="ARBA" id="ARBA00022692"/>
    </source>
</evidence>
<evidence type="ECO:0000256" key="4">
    <source>
        <dbReference type="ARBA" id="ARBA00022737"/>
    </source>
</evidence>
<feature type="compositionally biased region" description="Acidic residues" evidence="10">
    <location>
        <begin position="114"/>
        <end position="147"/>
    </location>
</feature>
<feature type="compositionally biased region" description="Basic and acidic residues" evidence="10">
    <location>
        <begin position="82"/>
        <end position="92"/>
    </location>
</feature>
<keyword evidence="5" id="KW-0106">Calcium</keyword>
<evidence type="ECO:0000256" key="10">
    <source>
        <dbReference type="SAM" id="MobiDB-lite"/>
    </source>
</evidence>
<dbReference type="PANTHER" id="PTHR14139:SF2">
    <property type="entry name" value="CALSYNTENIN-1"/>
    <property type="match status" value="1"/>
</dbReference>
<dbReference type="WBParaSite" id="Csp11.Scaffold629.g16407.t3">
    <property type="protein sequence ID" value="Csp11.Scaffold629.g16407.t3"/>
    <property type="gene ID" value="Csp11.Scaffold629.g16407"/>
</dbReference>
<evidence type="ECO:0000256" key="1">
    <source>
        <dbReference type="ARBA" id="ARBA00004479"/>
    </source>
</evidence>
<dbReference type="GO" id="GO:0009986">
    <property type="term" value="C:cell surface"/>
    <property type="evidence" value="ECO:0007669"/>
    <property type="project" value="TreeGrafter"/>
</dbReference>
<dbReference type="GO" id="GO:0007155">
    <property type="term" value="P:cell adhesion"/>
    <property type="evidence" value="ECO:0007669"/>
    <property type="project" value="UniProtKB-KW"/>
</dbReference>
<keyword evidence="9" id="KW-0325">Glycoprotein</keyword>
<feature type="region of interest" description="Disordered" evidence="10">
    <location>
        <begin position="74"/>
        <end position="94"/>
    </location>
</feature>
<dbReference type="InterPro" id="IPR045588">
    <property type="entry name" value="CLSTN_C"/>
</dbReference>
<protein>
    <submittedName>
        <fullName evidence="14">CLSTN_C domain-containing protein</fullName>
    </submittedName>
</protein>
<evidence type="ECO:0000256" key="9">
    <source>
        <dbReference type="ARBA" id="ARBA00023180"/>
    </source>
</evidence>
<evidence type="ECO:0000313" key="14">
    <source>
        <dbReference type="WBParaSite" id="Csp11.Scaffold629.g16407.t3"/>
    </source>
</evidence>
<dbReference type="GO" id="GO:0050806">
    <property type="term" value="P:positive regulation of synaptic transmission"/>
    <property type="evidence" value="ECO:0007669"/>
    <property type="project" value="TreeGrafter"/>
</dbReference>
<evidence type="ECO:0000259" key="12">
    <source>
        <dbReference type="Pfam" id="PF19699"/>
    </source>
</evidence>
<name>A0A1I7UA47_9PELO</name>
<dbReference type="GO" id="GO:0045211">
    <property type="term" value="C:postsynaptic membrane"/>
    <property type="evidence" value="ECO:0007669"/>
    <property type="project" value="TreeGrafter"/>
</dbReference>
<dbReference type="GO" id="GO:0051965">
    <property type="term" value="P:positive regulation of synapse assembly"/>
    <property type="evidence" value="ECO:0007669"/>
    <property type="project" value="TreeGrafter"/>
</dbReference>
<dbReference type="Proteomes" id="UP000095282">
    <property type="component" value="Unplaced"/>
</dbReference>
<keyword evidence="4" id="KW-0677">Repeat</keyword>
<proteinExistence type="predicted"/>
<dbReference type="PANTHER" id="PTHR14139">
    <property type="entry name" value="CALSYNTENIN"/>
    <property type="match status" value="1"/>
</dbReference>
<dbReference type="Pfam" id="PF19699">
    <property type="entry name" value="CLSTN_C"/>
    <property type="match status" value="1"/>
</dbReference>
<dbReference type="AlphaFoldDB" id="A0A1I7UA47"/>
<evidence type="ECO:0000256" key="11">
    <source>
        <dbReference type="SAM" id="Phobius"/>
    </source>
</evidence>
<keyword evidence="8 11" id="KW-0472">Membrane</keyword>
<evidence type="ECO:0000256" key="6">
    <source>
        <dbReference type="ARBA" id="ARBA00022889"/>
    </source>
</evidence>
<evidence type="ECO:0000256" key="7">
    <source>
        <dbReference type="ARBA" id="ARBA00022989"/>
    </source>
</evidence>
<keyword evidence="3" id="KW-0732">Signal</keyword>
<evidence type="ECO:0000256" key="5">
    <source>
        <dbReference type="ARBA" id="ARBA00022837"/>
    </source>
</evidence>
<keyword evidence="7 11" id="KW-1133">Transmembrane helix</keyword>
<dbReference type="STRING" id="1561998.A0A1I7UA47"/>